<feature type="transmembrane region" description="Helical" evidence="1">
    <location>
        <begin position="12"/>
        <end position="32"/>
    </location>
</feature>
<dbReference type="AlphaFoldDB" id="A0AAW5HSJ2"/>
<gene>
    <name evidence="2" type="ORF">JMN37_02805</name>
</gene>
<organism evidence="2 3">
    <name type="scientific">Corynebacterium lipophilum</name>
    <dbReference type="NCBI Taxonomy" id="2804918"/>
    <lineage>
        <taxon>Bacteria</taxon>
        <taxon>Bacillati</taxon>
        <taxon>Actinomycetota</taxon>
        <taxon>Actinomycetes</taxon>
        <taxon>Mycobacteriales</taxon>
        <taxon>Corynebacteriaceae</taxon>
        <taxon>Corynebacterium</taxon>
    </lineage>
</organism>
<sequence length="186" mass="20794">MTKTLAFFDRLLVFIIGVLLLCVGFIPLTYFWDIPYVSEWIQQVDPVVISNLPYRSWYNTALIVGAVVLVLLGLWAVIANIRSRGFSTRAITAADAEHGTTEINVKRVAEAACHHLAMDPMINSADAKVAMVETRPTVEFVAIANPAFSLDEVVDVLERADQDFRMANHTMNVDTLWKLHFDQVSA</sequence>
<evidence type="ECO:0000256" key="1">
    <source>
        <dbReference type="SAM" id="Phobius"/>
    </source>
</evidence>
<evidence type="ECO:0008006" key="4">
    <source>
        <dbReference type="Google" id="ProtNLM"/>
    </source>
</evidence>
<comment type="caution">
    <text evidence="2">The sequence shown here is derived from an EMBL/GenBank/DDBJ whole genome shotgun (WGS) entry which is preliminary data.</text>
</comment>
<keyword evidence="1" id="KW-0812">Transmembrane</keyword>
<dbReference type="EMBL" id="JAEUWV010000002">
    <property type="protein sequence ID" value="MCO6393922.1"/>
    <property type="molecule type" value="Genomic_DNA"/>
</dbReference>
<proteinExistence type="predicted"/>
<keyword evidence="1" id="KW-1133">Transmembrane helix</keyword>
<name>A0AAW5HSJ2_9CORY</name>
<evidence type="ECO:0000313" key="2">
    <source>
        <dbReference type="EMBL" id="MCO6393922.1"/>
    </source>
</evidence>
<dbReference type="Proteomes" id="UP001205920">
    <property type="component" value="Unassembled WGS sequence"/>
</dbReference>
<evidence type="ECO:0000313" key="3">
    <source>
        <dbReference type="Proteomes" id="UP001205920"/>
    </source>
</evidence>
<reference evidence="2 3" key="1">
    <citation type="submission" date="2021-01" db="EMBL/GenBank/DDBJ databases">
        <title>Identification and Characterization of Corynebacterium sp.</title>
        <authorList>
            <person name="Luo Q."/>
            <person name="Qu P."/>
            <person name="Chen Q."/>
        </authorList>
    </citation>
    <scope>NUCLEOTIDE SEQUENCE [LARGE SCALE GENOMIC DNA]</scope>
    <source>
        <strain evidence="2 3">MC-18</strain>
    </source>
</reference>
<keyword evidence="3" id="KW-1185">Reference proteome</keyword>
<feature type="transmembrane region" description="Helical" evidence="1">
    <location>
        <begin position="57"/>
        <end position="79"/>
    </location>
</feature>
<protein>
    <recommendedName>
        <fullName evidence="4">Alkaline shock response membrane anchor protein AmaP</fullName>
    </recommendedName>
</protein>
<dbReference type="RefSeq" id="WP_071572788.1">
    <property type="nucleotide sequence ID" value="NZ_JAEUWV010000002.1"/>
</dbReference>
<accession>A0AAW5HSJ2</accession>
<keyword evidence="1" id="KW-0472">Membrane</keyword>